<organism evidence="3">
    <name type="scientific">Siphoviridae sp. ctiJI15</name>
    <dbReference type="NCBI Taxonomy" id="2826431"/>
    <lineage>
        <taxon>Viruses</taxon>
        <taxon>Duplodnaviria</taxon>
        <taxon>Heunggongvirae</taxon>
        <taxon>Uroviricota</taxon>
        <taxon>Caudoviricetes</taxon>
    </lineage>
</organism>
<evidence type="ECO:0000313" key="3">
    <source>
        <dbReference type="EMBL" id="DAD94818.1"/>
    </source>
</evidence>
<feature type="domain" description="SHOCT" evidence="2">
    <location>
        <begin position="218"/>
        <end position="244"/>
    </location>
</feature>
<accession>A0A8S5NKK3</accession>
<reference evidence="3" key="1">
    <citation type="journal article" date="2021" name="Proc. Natl. Acad. Sci. U.S.A.">
        <title>A Catalog of Tens of Thousands of Viruses from Human Metagenomes Reveals Hidden Associations with Chronic Diseases.</title>
        <authorList>
            <person name="Tisza M.J."/>
            <person name="Buck C.B."/>
        </authorList>
    </citation>
    <scope>NUCLEOTIDE SEQUENCE</scope>
    <source>
        <strain evidence="3">CtiJI15</strain>
    </source>
</reference>
<dbReference type="Pfam" id="PF09851">
    <property type="entry name" value="SHOCT"/>
    <property type="match status" value="1"/>
</dbReference>
<sequence>MNIEYLNILKVLLIILVPLTLLVSIVMPVLLLGVALEIVFLVLTTKKIKNIKEIQIIQQNKEKELLKQGYKKICPQFFVNDKENKLNILDKVYGFSQIVDCELIEDGTSISQTIGKTKIKNIKKSKTRYQTTQLEICTGLGVNITTSDFNNPRIMFDCKYGKNVTKNSKAYKEALNNAQNIISTLKIVISQNNEKYIETGTITKIEHKYITEENASIQIERLSQLHKDGVLTDYEFEMKKKELLDKIK</sequence>
<dbReference type="InterPro" id="IPR018649">
    <property type="entry name" value="SHOCT"/>
</dbReference>
<evidence type="ECO:0000256" key="1">
    <source>
        <dbReference type="SAM" id="Phobius"/>
    </source>
</evidence>
<protein>
    <submittedName>
        <fullName evidence="3">Short C-terminal domain</fullName>
    </submittedName>
</protein>
<keyword evidence="1" id="KW-0812">Transmembrane</keyword>
<feature type="transmembrane region" description="Helical" evidence="1">
    <location>
        <begin position="12"/>
        <end position="43"/>
    </location>
</feature>
<dbReference type="EMBL" id="BK015182">
    <property type="protein sequence ID" value="DAD94818.1"/>
    <property type="molecule type" value="Genomic_DNA"/>
</dbReference>
<name>A0A8S5NKK3_9CAUD</name>
<evidence type="ECO:0000259" key="2">
    <source>
        <dbReference type="Pfam" id="PF09851"/>
    </source>
</evidence>
<keyword evidence="1" id="KW-0472">Membrane</keyword>
<keyword evidence="1" id="KW-1133">Transmembrane helix</keyword>
<proteinExistence type="predicted"/>